<dbReference type="Proteomes" id="UP000265618">
    <property type="component" value="Unassembled WGS sequence"/>
</dbReference>
<comment type="caution">
    <text evidence="10">The sequence shown here is derived from an EMBL/GenBank/DDBJ whole genome shotgun (WGS) entry which is preliminary data.</text>
</comment>
<evidence type="ECO:0000256" key="8">
    <source>
        <dbReference type="SAM" id="Phobius"/>
    </source>
</evidence>
<feature type="transmembrane region" description="Helical" evidence="8">
    <location>
        <begin position="124"/>
        <end position="145"/>
    </location>
</feature>
<evidence type="ECO:0000313" key="12">
    <source>
        <dbReference type="Proteomes" id="UP000265618"/>
    </source>
</evidence>
<gene>
    <name evidence="9" type="ORF">KIPB_000523</name>
    <name evidence="10" type="ORF">KIPB_002806</name>
    <name evidence="11" type="ORF">KIPB_003418</name>
</gene>
<dbReference type="InterPro" id="IPR051327">
    <property type="entry name" value="MATE_MepA_subfamily"/>
</dbReference>
<dbReference type="GO" id="GO:0005886">
    <property type="term" value="C:plasma membrane"/>
    <property type="evidence" value="ECO:0007669"/>
    <property type="project" value="UniProtKB-SubCell"/>
</dbReference>
<evidence type="ECO:0000256" key="1">
    <source>
        <dbReference type="ARBA" id="ARBA00004651"/>
    </source>
</evidence>
<feature type="transmembrane region" description="Helical" evidence="8">
    <location>
        <begin position="99"/>
        <end position="118"/>
    </location>
</feature>
<feature type="transmembrane region" description="Helical" evidence="8">
    <location>
        <begin position="24"/>
        <end position="48"/>
    </location>
</feature>
<dbReference type="EMBL" id="BDIP01000653">
    <property type="protein sequence ID" value="GIQ82306.1"/>
    <property type="molecule type" value="Genomic_DNA"/>
</dbReference>
<reference evidence="10 12" key="2">
    <citation type="journal article" date="2018" name="PLoS ONE">
        <title>The draft genome of Kipferlia bialata reveals reductive genome evolution in fornicate parasites.</title>
        <authorList>
            <person name="Tanifuji G."/>
            <person name="Takabayashi S."/>
            <person name="Kume K."/>
            <person name="Takagi M."/>
            <person name="Nakayama T."/>
            <person name="Kamikawa R."/>
            <person name="Inagaki Y."/>
            <person name="Hashimoto T."/>
        </authorList>
    </citation>
    <scope>NUCLEOTIDE SEQUENCE [LARGE SCALE GENOMIC DNA]</scope>
    <source>
        <strain evidence="10">NY0173</strain>
    </source>
</reference>
<dbReference type="PANTHER" id="PTHR43823">
    <property type="entry name" value="SPORULATION PROTEIN YKVU"/>
    <property type="match status" value="1"/>
</dbReference>
<evidence type="ECO:0000256" key="5">
    <source>
        <dbReference type="ARBA" id="ARBA00022989"/>
    </source>
</evidence>
<dbReference type="GO" id="GO:0042910">
    <property type="term" value="F:xenobiotic transmembrane transporter activity"/>
    <property type="evidence" value="ECO:0007669"/>
    <property type="project" value="InterPro"/>
</dbReference>
<comment type="subcellular location">
    <subcellularLocation>
        <location evidence="1">Cell membrane</location>
        <topology evidence="1">Multi-pass membrane protein</topology>
    </subcellularLocation>
</comment>
<keyword evidence="3" id="KW-1003">Cell membrane</keyword>
<sequence length="180" mass="19652">GCIPLLGYCLGQHMPHRMTRATKYVALSALTFALVCTALCQTFPAYLASIFSDDQAVVDTAVTQIHHIFAFTWLQSITFIAGAVTQVSRHIRANLVSNMAKPVCLLTFILLLPTFRGVSGVWEAYLVSDILSNSAGIAVFLKFFFTMRRGDLRLGEDITKDGGETVDEGEAEEDGEAVDV</sequence>
<dbReference type="EMBL" id="BDIP01000494">
    <property type="protein sequence ID" value="GIQ81790.1"/>
    <property type="molecule type" value="Genomic_DNA"/>
</dbReference>
<keyword evidence="4 8" id="KW-0812">Transmembrane</keyword>
<evidence type="ECO:0000256" key="7">
    <source>
        <dbReference type="SAM" id="MobiDB-lite"/>
    </source>
</evidence>
<dbReference type="EMBL" id="BDIP01000062">
    <property type="protein sequence ID" value="GIQ79824.1"/>
    <property type="molecule type" value="Genomic_DNA"/>
</dbReference>
<dbReference type="Pfam" id="PF01554">
    <property type="entry name" value="MatE"/>
    <property type="match status" value="1"/>
</dbReference>
<organism evidence="10 12">
    <name type="scientific">Kipferlia bialata</name>
    <dbReference type="NCBI Taxonomy" id="797122"/>
    <lineage>
        <taxon>Eukaryota</taxon>
        <taxon>Metamonada</taxon>
        <taxon>Carpediemonas-like organisms</taxon>
        <taxon>Kipferlia</taxon>
    </lineage>
</organism>
<dbReference type="PANTHER" id="PTHR43823:SF3">
    <property type="entry name" value="MULTIDRUG EXPORT PROTEIN MEPA"/>
    <property type="match status" value="1"/>
</dbReference>
<evidence type="ECO:0000313" key="10">
    <source>
        <dbReference type="EMBL" id="GIQ81790.1"/>
    </source>
</evidence>
<feature type="transmembrane region" description="Helical" evidence="8">
    <location>
        <begin position="68"/>
        <end position="87"/>
    </location>
</feature>
<dbReference type="AlphaFoldDB" id="A0A9K3CTE5"/>
<evidence type="ECO:0000256" key="4">
    <source>
        <dbReference type="ARBA" id="ARBA00022692"/>
    </source>
</evidence>
<keyword evidence="5 8" id="KW-1133">Transmembrane helix</keyword>
<evidence type="ECO:0000313" key="11">
    <source>
        <dbReference type="EMBL" id="GIQ82306.1"/>
    </source>
</evidence>
<accession>A0A9K3CTE5</accession>
<reference evidence="10" key="1">
    <citation type="submission" date="2016-10" db="EMBL/GenBank/DDBJ databases">
        <authorList>
            <person name="Tanifuji G."/>
            <person name="Kume K."/>
            <person name="Nakayama T."/>
            <person name="Takabayashi S."/>
            <person name="Hashimoto T."/>
        </authorList>
    </citation>
    <scope>NUCLEOTIDE SEQUENCE</scope>
    <source>
        <strain evidence="10">NY0173</strain>
    </source>
</reference>
<feature type="non-terminal residue" evidence="10">
    <location>
        <position position="1"/>
    </location>
</feature>
<evidence type="ECO:0000256" key="6">
    <source>
        <dbReference type="ARBA" id="ARBA00023136"/>
    </source>
</evidence>
<evidence type="ECO:0000256" key="3">
    <source>
        <dbReference type="ARBA" id="ARBA00022475"/>
    </source>
</evidence>
<evidence type="ECO:0000313" key="9">
    <source>
        <dbReference type="EMBL" id="GIQ79824.1"/>
    </source>
</evidence>
<comment type="similarity">
    <text evidence="2">Belongs to the multi antimicrobial extrusion (MATE) (TC 2.A.66.1) family.</text>
</comment>
<keyword evidence="6 8" id="KW-0472">Membrane</keyword>
<evidence type="ECO:0000256" key="2">
    <source>
        <dbReference type="ARBA" id="ARBA00010199"/>
    </source>
</evidence>
<dbReference type="InterPro" id="IPR002528">
    <property type="entry name" value="MATE_fam"/>
</dbReference>
<dbReference type="GO" id="GO:0015297">
    <property type="term" value="F:antiporter activity"/>
    <property type="evidence" value="ECO:0007669"/>
    <property type="project" value="InterPro"/>
</dbReference>
<keyword evidence="12" id="KW-1185">Reference proteome</keyword>
<protein>
    <submittedName>
        <fullName evidence="10">Multi antimicrobial extrusion protein</fullName>
    </submittedName>
</protein>
<feature type="region of interest" description="Disordered" evidence="7">
    <location>
        <begin position="160"/>
        <end position="180"/>
    </location>
</feature>
<name>A0A9K3CTE5_9EUKA</name>
<feature type="compositionally biased region" description="Acidic residues" evidence="7">
    <location>
        <begin position="164"/>
        <end position="180"/>
    </location>
</feature>
<proteinExistence type="inferred from homology"/>